<comment type="subcellular location">
    <subcellularLocation>
        <location evidence="1">Nucleus</location>
    </subcellularLocation>
</comment>
<evidence type="ECO:0000313" key="8">
    <source>
        <dbReference type="Proteomes" id="UP001289374"/>
    </source>
</evidence>
<keyword evidence="5" id="KW-0539">Nucleus</keyword>
<keyword evidence="4" id="KW-0508">mRNA splicing</keyword>
<dbReference type="EMBL" id="JACGWL010000002">
    <property type="protein sequence ID" value="KAK4407268.1"/>
    <property type="molecule type" value="Genomic_DNA"/>
</dbReference>
<evidence type="ECO:0000256" key="1">
    <source>
        <dbReference type="ARBA" id="ARBA00004123"/>
    </source>
</evidence>
<reference evidence="7" key="2">
    <citation type="journal article" date="2024" name="Plant">
        <title>Genomic evolution and insights into agronomic trait innovations of Sesamum species.</title>
        <authorList>
            <person name="Miao H."/>
            <person name="Wang L."/>
            <person name="Qu L."/>
            <person name="Liu H."/>
            <person name="Sun Y."/>
            <person name="Le M."/>
            <person name="Wang Q."/>
            <person name="Wei S."/>
            <person name="Zheng Y."/>
            <person name="Lin W."/>
            <person name="Duan Y."/>
            <person name="Cao H."/>
            <person name="Xiong S."/>
            <person name="Wang X."/>
            <person name="Wei L."/>
            <person name="Li C."/>
            <person name="Ma Q."/>
            <person name="Ju M."/>
            <person name="Zhao R."/>
            <person name="Li G."/>
            <person name="Mu C."/>
            <person name="Tian Q."/>
            <person name="Mei H."/>
            <person name="Zhang T."/>
            <person name="Gao T."/>
            <person name="Zhang H."/>
        </authorList>
    </citation>
    <scope>NUCLEOTIDE SEQUENCE</scope>
    <source>
        <strain evidence="7">K16</strain>
    </source>
</reference>
<keyword evidence="3" id="KW-0677">Repeat</keyword>
<accession>A0AAE2C360</accession>
<dbReference type="PANTHER" id="PTHR17204">
    <property type="entry name" value="PRE-MRNA PROCESSING PROTEIN PRP39-RELATED"/>
    <property type="match status" value="1"/>
</dbReference>
<gene>
    <name evidence="7" type="ORF">Sango_0307800</name>
</gene>
<evidence type="ECO:0000256" key="4">
    <source>
        <dbReference type="ARBA" id="ARBA00023187"/>
    </source>
</evidence>
<feature type="compositionally biased region" description="Low complexity" evidence="6">
    <location>
        <begin position="308"/>
        <end position="317"/>
    </location>
</feature>
<proteinExistence type="predicted"/>
<keyword evidence="2" id="KW-0507">mRNA processing</keyword>
<dbReference type="GO" id="GO:0030627">
    <property type="term" value="F:pre-mRNA 5'-splice site binding"/>
    <property type="evidence" value="ECO:0007669"/>
    <property type="project" value="TreeGrafter"/>
</dbReference>
<sequence length="425" mass="45719">MGDSEAVMEQTPYSDASVTAASDAGGSAAQATENMVGPASATVSSTGVVVSSDGSMNTDDSAAHGSDTGAGKAYGTAVNSVQQENPTVMAYDANENPAGPANSSLDSAKVAGYDTSLNGNGVSEAGAGATAGITENGVTPADGIGSGLHQPLDGSGLNAEEERLWSIVTANSLDFNAWTALIEETERMSEPNFLYAMVTGRSMLIMRRASAQWTKLQRFMNELFKELPTLWTCGCIIVFLLLEHMEILTPYSYLQQRLLKYKMSHSKVKMACMPPPLTSCVRFFSGRFKELVASRPLPELRTAEEAAVAAGANTETAGQENEGEVPPTAPEQSSKAVSASLKDEELEKYIAIREEIYKKAKDFDSKIIGFETAIRRPYFHVRPLNAAELENWHNYLDFIEGGGDFNKAKYFKLSFVSRNSGFMIV</sequence>
<evidence type="ECO:0000313" key="7">
    <source>
        <dbReference type="EMBL" id="KAK4407268.1"/>
    </source>
</evidence>
<dbReference type="GO" id="GO:0071004">
    <property type="term" value="C:U2-type prespliceosome"/>
    <property type="evidence" value="ECO:0007669"/>
    <property type="project" value="TreeGrafter"/>
</dbReference>
<keyword evidence="8" id="KW-1185">Reference proteome</keyword>
<dbReference type="PANTHER" id="PTHR17204:SF5">
    <property type="entry name" value="PRE-MRNA-PROCESSING FACTOR 39"/>
    <property type="match status" value="1"/>
</dbReference>
<evidence type="ECO:0000256" key="6">
    <source>
        <dbReference type="SAM" id="MobiDB-lite"/>
    </source>
</evidence>
<evidence type="ECO:0000256" key="3">
    <source>
        <dbReference type="ARBA" id="ARBA00022737"/>
    </source>
</evidence>
<evidence type="ECO:0000256" key="5">
    <source>
        <dbReference type="ARBA" id="ARBA00023242"/>
    </source>
</evidence>
<protein>
    <submittedName>
        <fullName evidence="7">Pre-processing factor 39</fullName>
    </submittedName>
</protein>
<name>A0AAE2C360_9LAMI</name>
<evidence type="ECO:0000256" key="2">
    <source>
        <dbReference type="ARBA" id="ARBA00022664"/>
    </source>
</evidence>
<feature type="region of interest" description="Disordered" evidence="6">
    <location>
        <begin position="49"/>
        <end position="70"/>
    </location>
</feature>
<reference evidence="7" key="1">
    <citation type="submission" date="2020-06" db="EMBL/GenBank/DDBJ databases">
        <authorList>
            <person name="Li T."/>
            <person name="Hu X."/>
            <person name="Zhang T."/>
            <person name="Song X."/>
            <person name="Zhang H."/>
            <person name="Dai N."/>
            <person name="Sheng W."/>
            <person name="Hou X."/>
            <person name="Wei L."/>
        </authorList>
    </citation>
    <scope>NUCLEOTIDE SEQUENCE</scope>
    <source>
        <strain evidence="7">K16</strain>
        <tissue evidence="7">Leaf</tissue>
    </source>
</reference>
<feature type="region of interest" description="Disordered" evidence="6">
    <location>
        <begin position="1"/>
        <end position="20"/>
    </location>
</feature>
<dbReference type="GO" id="GO:0005685">
    <property type="term" value="C:U1 snRNP"/>
    <property type="evidence" value="ECO:0007669"/>
    <property type="project" value="TreeGrafter"/>
</dbReference>
<dbReference type="GO" id="GO:0000243">
    <property type="term" value="C:commitment complex"/>
    <property type="evidence" value="ECO:0007669"/>
    <property type="project" value="TreeGrafter"/>
</dbReference>
<comment type="caution">
    <text evidence="7">The sequence shown here is derived from an EMBL/GenBank/DDBJ whole genome shotgun (WGS) entry which is preliminary data.</text>
</comment>
<dbReference type="AlphaFoldDB" id="A0AAE2C360"/>
<dbReference type="Proteomes" id="UP001289374">
    <property type="component" value="Unassembled WGS sequence"/>
</dbReference>
<feature type="region of interest" description="Disordered" evidence="6">
    <location>
        <begin position="308"/>
        <end position="337"/>
    </location>
</feature>
<organism evidence="7 8">
    <name type="scientific">Sesamum angolense</name>
    <dbReference type="NCBI Taxonomy" id="2727404"/>
    <lineage>
        <taxon>Eukaryota</taxon>
        <taxon>Viridiplantae</taxon>
        <taxon>Streptophyta</taxon>
        <taxon>Embryophyta</taxon>
        <taxon>Tracheophyta</taxon>
        <taxon>Spermatophyta</taxon>
        <taxon>Magnoliopsida</taxon>
        <taxon>eudicotyledons</taxon>
        <taxon>Gunneridae</taxon>
        <taxon>Pentapetalae</taxon>
        <taxon>asterids</taxon>
        <taxon>lamiids</taxon>
        <taxon>Lamiales</taxon>
        <taxon>Pedaliaceae</taxon>
        <taxon>Sesamum</taxon>
    </lineage>
</organism>
<dbReference type="InterPro" id="IPR059164">
    <property type="entry name" value="HAT_PRP39_C"/>
</dbReference>
<dbReference type="Pfam" id="PF23241">
    <property type="entry name" value="HAT_PRP39_C"/>
    <property type="match status" value="1"/>
</dbReference>
<dbReference type="GO" id="GO:0000395">
    <property type="term" value="P:mRNA 5'-splice site recognition"/>
    <property type="evidence" value="ECO:0007669"/>
    <property type="project" value="TreeGrafter"/>
</dbReference>